<feature type="active site" evidence="8">
    <location>
        <position position="144"/>
    </location>
</feature>
<proteinExistence type="inferred from homology"/>
<organism evidence="10">
    <name type="scientific">Spirodela intermedia</name>
    <name type="common">Intermediate duckweed</name>
    <dbReference type="NCBI Taxonomy" id="51605"/>
    <lineage>
        <taxon>Eukaryota</taxon>
        <taxon>Viridiplantae</taxon>
        <taxon>Streptophyta</taxon>
        <taxon>Embryophyta</taxon>
        <taxon>Tracheophyta</taxon>
        <taxon>Spermatophyta</taxon>
        <taxon>Magnoliopsida</taxon>
        <taxon>Liliopsida</taxon>
        <taxon>Araceae</taxon>
        <taxon>Lemnoideae</taxon>
        <taxon>Spirodela</taxon>
    </lineage>
</organism>
<dbReference type="InterPro" id="IPR012334">
    <property type="entry name" value="Pectin_lyas_fold"/>
</dbReference>
<evidence type="ECO:0000256" key="1">
    <source>
        <dbReference type="ARBA" id="ARBA00004191"/>
    </source>
</evidence>
<dbReference type="Proteomes" id="UP001189122">
    <property type="component" value="Unassembled WGS sequence"/>
</dbReference>
<evidence type="ECO:0000256" key="2">
    <source>
        <dbReference type="ARBA" id="ARBA00008834"/>
    </source>
</evidence>
<evidence type="ECO:0000256" key="4">
    <source>
        <dbReference type="ARBA" id="ARBA00022525"/>
    </source>
</evidence>
<evidence type="ECO:0000256" key="9">
    <source>
        <dbReference type="RuleBase" id="RU361169"/>
    </source>
</evidence>
<keyword evidence="7" id="KW-0961">Cell wall biogenesis/degradation</keyword>
<dbReference type="PROSITE" id="PS00502">
    <property type="entry name" value="POLYGALACTURONASE"/>
    <property type="match status" value="1"/>
</dbReference>
<dbReference type="SMART" id="SM00710">
    <property type="entry name" value="PbH1"/>
    <property type="match status" value="3"/>
</dbReference>
<accession>A0A7I8JM14</accession>
<evidence type="ECO:0000313" key="10">
    <source>
        <dbReference type="EMBL" id="CAA2631598.1"/>
    </source>
</evidence>
<dbReference type="AlphaFoldDB" id="A0A7I8JM14"/>
<dbReference type="EMBL" id="CACRZD030000014">
    <property type="protein sequence ID" value="CAA6670841.1"/>
    <property type="molecule type" value="Genomic_DNA"/>
</dbReference>
<comment type="similarity">
    <text evidence="2 9">Belongs to the glycosyl hydrolase 28 family.</text>
</comment>
<evidence type="ECO:0000256" key="6">
    <source>
        <dbReference type="ARBA" id="ARBA00023295"/>
    </source>
</evidence>
<keyword evidence="4" id="KW-0964">Secreted</keyword>
<dbReference type="GO" id="GO:0004650">
    <property type="term" value="F:polygalacturonase activity"/>
    <property type="evidence" value="ECO:0007669"/>
    <property type="project" value="InterPro"/>
</dbReference>
<dbReference type="EMBL" id="LR743601">
    <property type="protein sequence ID" value="CAA2631598.1"/>
    <property type="molecule type" value="Genomic_DNA"/>
</dbReference>
<evidence type="ECO:0000256" key="3">
    <source>
        <dbReference type="ARBA" id="ARBA00022512"/>
    </source>
</evidence>
<evidence type="ECO:0000313" key="11">
    <source>
        <dbReference type="Proteomes" id="UP001189122"/>
    </source>
</evidence>
<reference evidence="10 11" key="1">
    <citation type="submission" date="2019-12" db="EMBL/GenBank/DDBJ databases">
        <authorList>
            <person name="Scholz U."/>
            <person name="Mascher M."/>
            <person name="Fiebig A."/>
        </authorList>
    </citation>
    <scope>NUCLEOTIDE SEQUENCE</scope>
</reference>
<dbReference type="InterPro" id="IPR006626">
    <property type="entry name" value="PbH1"/>
</dbReference>
<dbReference type="SUPFAM" id="SSF51126">
    <property type="entry name" value="Pectin lyase-like"/>
    <property type="match status" value="1"/>
</dbReference>
<evidence type="ECO:0000256" key="7">
    <source>
        <dbReference type="ARBA" id="ARBA00023316"/>
    </source>
</evidence>
<dbReference type="GO" id="GO:0071555">
    <property type="term" value="P:cell wall organization"/>
    <property type="evidence" value="ECO:0007669"/>
    <property type="project" value="UniProtKB-KW"/>
</dbReference>
<evidence type="ECO:0000256" key="8">
    <source>
        <dbReference type="PROSITE-ProRule" id="PRU10052"/>
    </source>
</evidence>
<keyword evidence="5 9" id="KW-0378">Hydrolase</keyword>
<keyword evidence="6 9" id="KW-0326">Glycosidase</keyword>
<dbReference type="PANTHER" id="PTHR31375">
    <property type="match status" value="1"/>
</dbReference>
<name>A0A7I8JM14_SPIIN</name>
<dbReference type="InterPro" id="IPR011050">
    <property type="entry name" value="Pectin_lyase_fold/virulence"/>
</dbReference>
<comment type="subcellular location">
    <subcellularLocation>
        <location evidence="1">Secreted</location>
        <location evidence="1">Cell wall</location>
    </subcellularLocation>
</comment>
<dbReference type="Gene3D" id="2.160.20.10">
    <property type="entry name" value="Single-stranded right-handed beta-helix, Pectin lyase-like"/>
    <property type="match status" value="1"/>
</dbReference>
<keyword evidence="11" id="KW-1185">Reference proteome</keyword>
<dbReference type="GO" id="GO:0005975">
    <property type="term" value="P:carbohydrate metabolic process"/>
    <property type="evidence" value="ECO:0007669"/>
    <property type="project" value="InterPro"/>
</dbReference>
<gene>
    <name evidence="10" type="ORF">SI7747_14017246</name>
</gene>
<keyword evidence="3" id="KW-0134">Cell wall</keyword>
<dbReference type="InterPro" id="IPR000743">
    <property type="entry name" value="Glyco_hydro_28"/>
</dbReference>
<protein>
    <submittedName>
        <fullName evidence="10">Uncharacterized protein</fullName>
    </submittedName>
</protein>
<sequence length="282" mass="30346">MVFQVKGRVVAPTDLSAFPSSSWISFNHIDGLVVAGRGRFDGRGASAWPYNQCPKKFDCKLLRLHIVGRQQVLPHNCLCLRQHQVPLHKNKRAGNSPNTDGIHIGSSSNIEILESAIATGDDCISLGEGVANVTISKVFCGPGHGISVGSLGRYQHQQDVVGVTVRNCTLTGTSNGVRIKTWMDSFVLSVRGLVFDDLVMTDVYNPIIIDQEYCPYISCDRQAPSRVKISEVKFRNIRGVSASKVALGNINLQYSGDDAPATSSCSNVVGTTLGSVVPASCL</sequence>
<dbReference type="Pfam" id="PF00295">
    <property type="entry name" value="Glyco_hydro_28"/>
    <property type="match status" value="2"/>
</dbReference>
<evidence type="ECO:0000256" key="5">
    <source>
        <dbReference type="ARBA" id="ARBA00022801"/>
    </source>
</evidence>